<keyword evidence="3" id="KW-1185">Reference proteome</keyword>
<accession>A0A6C2UT45</accession>
<evidence type="ECO:0000259" key="1">
    <source>
        <dbReference type="Pfam" id="PF02579"/>
    </source>
</evidence>
<evidence type="ECO:0000313" key="2">
    <source>
        <dbReference type="EMBL" id="VGO22387.1"/>
    </source>
</evidence>
<dbReference type="Proteomes" id="UP000346198">
    <property type="component" value="Unassembled WGS sequence"/>
</dbReference>
<proteinExistence type="predicted"/>
<evidence type="ECO:0000313" key="3">
    <source>
        <dbReference type="Proteomes" id="UP000346198"/>
    </source>
</evidence>
<dbReference type="Gene3D" id="3.30.420.130">
    <property type="entry name" value="Dinitrogenase iron-molybdenum cofactor biosynthesis domain"/>
    <property type="match status" value="1"/>
</dbReference>
<reference evidence="2 3" key="1">
    <citation type="submission" date="2019-04" db="EMBL/GenBank/DDBJ databases">
        <authorList>
            <person name="Van Vliet M D."/>
        </authorList>
    </citation>
    <scope>NUCLEOTIDE SEQUENCE [LARGE SCALE GENOMIC DNA]</scope>
    <source>
        <strain evidence="2 3">F21</strain>
    </source>
</reference>
<dbReference type="AlphaFoldDB" id="A0A6C2UT45"/>
<dbReference type="SUPFAM" id="SSF53146">
    <property type="entry name" value="Nitrogenase accessory factor-like"/>
    <property type="match status" value="1"/>
</dbReference>
<organism evidence="2 3">
    <name type="scientific">Pontiella sulfatireligans</name>
    <dbReference type="NCBI Taxonomy" id="2750658"/>
    <lineage>
        <taxon>Bacteria</taxon>
        <taxon>Pseudomonadati</taxon>
        <taxon>Kiritimatiellota</taxon>
        <taxon>Kiritimatiellia</taxon>
        <taxon>Kiritimatiellales</taxon>
        <taxon>Pontiellaceae</taxon>
        <taxon>Pontiella</taxon>
    </lineage>
</organism>
<sequence>MFDVAGTVVLMDADGGMNTSNLGGPADSPQSRIAFLEDHQVDVLICGAISRPLIQQAEAHGIQVQAFVSGEIHDVLEAFKSNQLDQPGFSMPGCRRCQRRQGRCH</sequence>
<protein>
    <recommendedName>
        <fullName evidence="1">Dinitrogenase iron-molybdenum cofactor biosynthesis domain-containing protein</fullName>
    </recommendedName>
</protein>
<feature type="domain" description="Dinitrogenase iron-molybdenum cofactor biosynthesis" evidence="1">
    <location>
        <begin position="23"/>
        <end position="80"/>
    </location>
</feature>
<dbReference type="InterPro" id="IPR003731">
    <property type="entry name" value="Di-Nase_FeMo-co_biosynth"/>
</dbReference>
<gene>
    <name evidence="2" type="ORF">SCARR_04470</name>
</gene>
<dbReference type="EMBL" id="CAAHFH010000002">
    <property type="protein sequence ID" value="VGO22387.1"/>
    <property type="molecule type" value="Genomic_DNA"/>
</dbReference>
<dbReference type="InterPro" id="IPR036105">
    <property type="entry name" value="DiNase_FeMo-co_biosyn_sf"/>
</dbReference>
<dbReference type="Pfam" id="PF02579">
    <property type="entry name" value="Nitro_FeMo-Co"/>
    <property type="match status" value="1"/>
</dbReference>
<name>A0A6C2UT45_9BACT</name>